<evidence type="ECO:0000313" key="1">
    <source>
        <dbReference type="EMBL" id="RJF95665.1"/>
    </source>
</evidence>
<dbReference type="Gene3D" id="3.90.280.10">
    <property type="entry name" value="PEBP-like"/>
    <property type="match status" value="1"/>
</dbReference>
<dbReference type="OrthoDB" id="9770043at2"/>
<gene>
    <name evidence="1" type="ORF">D3871_19990</name>
</gene>
<organism evidence="1 2">
    <name type="scientific">Noviherbaspirillum saxi</name>
    <dbReference type="NCBI Taxonomy" id="2320863"/>
    <lineage>
        <taxon>Bacteria</taxon>
        <taxon>Pseudomonadati</taxon>
        <taxon>Pseudomonadota</taxon>
        <taxon>Betaproteobacteria</taxon>
        <taxon>Burkholderiales</taxon>
        <taxon>Oxalobacteraceae</taxon>
        <taxon>Noviherbaspirillum</taxon>
    </lineage>
</organism>
<dbReference type="NCBIfam" id="TIGR00481">
    <property type="entry name" value="YbhB/YbcL family Raf kinase inhibitor-like protein"/>
    <property type="match status" value="1"/>
</dbReference>
<dbReference type="SUPFAM" id="SSF49777">
    <property type="entry name" value="PEBP-like"/>
    <property type="match status" value="1"/>
</dbReference>
<dbReference type="InterPro" id="IPR036610">
    <property type="entry name" value="PEBP-like_sf"/>
</dbReference>
<comment type="caution">
    <text evidence="1">The sequence shown here is derived from an EMBL/GenBank/DDBJ whole genome shotgun (WGS) entry which is preliminary data.</text>
</comment>
<dbReference type="InterPro" id="IPR005247">
    <property type="entry name" value="YbhB_YbcL/LppC-like"/>
</dbReference>
<accession>A0A3A3FMF2</accession>
<evidence type="ECO:0000313" key="2">
    <source>
        <dbReference type="Proteomes" id="UP000265955"/>
    </source>
</evidence>
<protein>
    <submittedName>
        <fullName evidence="1">YbhB/YbcL family Raf kinase inhibitor-like protein</fullName>
    </submittedName>
</protein>
<keyword evidence="2" id="KW-1185">Reference proteome</keyword>
<dbReference type="AlphaFoldDB" id="A0A3A3FMF2"/>
<reference evidence="2" key="1">
    <citation type="submission" date="2018-09" db="EMBL/GenBank/DDBJ databases">
        <authorList>
            <person name="Zhu H."/>
        </authorList>
    </citation>
    <scope>NUCLEOTIDE SEQUENCE [LARGE SCALE GENOMIC DNA]</scope>
    <source>
        <strain evidence="2">K1R23-30</strain>
    </source>
</reference>
<dbReference type="Proteomes" id="UP000265955">
    <property type="component" value="Unassembled WGS sequence"/>
</dbReference>
<proteinExistence type="predicted"/>
<dbReference type="Pfam" id="PF01161">
    <property type="entry name" value="PBP"/>
    <property type="match status" value="1"/>
</dbReference>
<dbReference type="CDD" id="cd00865">
    <property type="entry name" value="PEBP_bact_arch"/>
    <property type="match status" value="1"/>
</dbReference>
<dbReference type="PANTHER" id="PTHR30289">
    <property type="entry name" value="UNCHARACTERIZED PROTEIN YBCL-RELATED"/>
    <property type="match status" value="1"/>
</dbReference>
<name>A0A3A3FMF2_9BURK</name>
<dbReference type="EMBL" id="QYUO01000002">
    <property type="protein sequence ID" value="RJF95665.1"/>
    <property type="molecule type" value="Genomic_DNA"/>
</dbReference>
<dbReference type="RefSeq" id="WP_119770814.1">
    <property type="nucleotide sequence ID" value="NZ_QYUO01000002.1"/>
</dbReference>
<sequence>MTFRLTSSAFENGADIPPVHTCDGSEISPPLSWSGVPDGTKSLALIIEDPDAPDPAAPQRVFTHWVLYNIPAHVIEIGAGASPQHLPAGTLEGLNDWKRPGFGGPCPPIGKHRYFHRLYALDAILPDLGNPAKSELQQAMQAHVVATAELIGTYQRKQ</sequence>
<dbReference type="InterPro" id="IPR008914">
    <property type="entry name" value="PEBP"/>
</dbReference>
<dbReference type="PANTHER" id="PTHR30289:SF1">
    <property type="entry name" value="PEBP (PHOSPHATIDYLETHANOLAMINE-BINDING PROTEIN) FAMILY PROTEIN"/>
    <property type="match status" value="1"/>
</dbReference>